<dbReference type="Pfam" id="PF13555">
    <property type="entry name" value="AAA_29"/>
    <property type="match status" value="1"/>
</dbReference>
<evidence type="ECO:0000313" key="6">
    <source>
        <dbReference type="Proteomes" id="UP000516421"/>
    </source>
</evidence>
<gene>
    <name evidence="5" type="ORF">IDM48_04910</name>
</gene>
<dbReference type="PANTHER" id="PTHR32114">
    <property type="entry name" value="ABC TRANSPORTER ABCH.3"/>
    <property type="match status" value="1"/>
</dbReference>
<organism evidence="5 6">
    <name type="scientific">Rothia amarae</name>
    <dbReference type="NCBI Taxonomy" id="169480"/>
    <lineage>
        <taxon>Bacteria</taxon>
        <taxon>Bacillati</taxon>
        <taxon>Actinomycetota</taxon>
        <taxon>Actinomycetes</taxon>
        <taxon>Micrococcales</taxon>
        <taxon>Micrococcaceae</taxon>
        <taxon>Rothia</taxon>
    </lineage>
</organism>
<evidence type="ECO:0000256" key="1">
    <source>
        <dbReference type="ARBA" id="ARBA00006930"/>
    </source>
</evidence>
<dbReference type="Pfam" id="PF13558">
    <property type="entry name" value="SbcC_Walker_B"/>
    <property type="match status" value="1"/>
</dbReference>
<dbReference type="Gene3D" id="3.40.50.300">
    <property type="entry name" value="P-loop containing nucleotide triphosphate hydrolases"/>
    <property type="match status" value="2"/>
</dbReference>
<keyword evidence="4" id="KW-0175">Coiled coil</keyword>
<dbReference type="PANTHER" id="PTHR32114:SF2">
    <property type="entry name" value="ABC TRANSPORTER ABCH.3"/>
    <property type="match status" value="1"/>
</dbReference>
<accession>A0A7H2BM42</accession>
<evidence type="ECO:0000256" key="3">
    <source>
        <dbReference type="ARBA" id="ARBA00013368"/>
    </source>
</evidence>
<proteinExistence type="inferred from homology"/>
<comment type="subunit">
    <text evidence="2">Heterodimer of SbcC and SbcD.</text>
</comment>
<keyword evidence="6" id="KW-1185">Reference proteome</keyword>
<protein>
    <recommendedName>
        <fullName evidence="3">Nuclease SbcCD subunit C</fullName>
    </recommendedName>
</protein>
<reference evidence="5 6" key="1">
    <citation type="submission" date="2020-09" db="EMBL/GenBank/DDBJ databases">
        <title>Investigation of environmental microbe.</title>
        <authorList>
            <person name="Ou Y."/>
            <person name="Kang Q."/>
        </authorList>
    </citation>
    <scope>NUCLEOTIDE SEQUENCE [LARGE SCALE GENOMIC DNA]</scope>
    <source>
        <strain evidence="5 6">KJZ-9</strain>
    </source>
</reference>
<feature type="coiled-coil region" evidence="4">
    <location>
        <begin position="511"/>
        <end position="548"/>
    </location>
</feature>
<dbReference type="Proteomes" id="UP000516421">
    <property type="component" value="Chromosome"/>
</dbReference>
<comment type="similarity">
    <text evidence="1">Belongs to the SMC family. SbcC subfamily.</text>
</comment>
<evidence type="ECO:0000256" key="4">
    <source>
        <dbReference type="SAM" id="Coils"/>
    </source>
</evidence>
<dbReference type="KEGG" id="rama:IDM48_04910"/>
<feature type="coiled-coil region" evidence="4">
    <location>
        <begin position="588"/>
        <end position="704"/>
    </location>
</feature>
<evidence type="ECO:0000313" key="5">
    <source>
        <dbReference type="EMBL" id="QNV40738.1"/>
    </source>
</evidence>
<feature type="coiled-coil region" evidence="4">
    <location>
        <begin position="435"/>
        <end position="483"/>
    </location>
</feature>
<dbReference type="InterPro" id="IPR027417">
    <property type="entry name" value="P-loop_NTPase"/>
</dbReference>
<dbReference type="AlphaFoldDB" id="A0A7H2BM42"/>
<dbReference type="RefSeq" id="WP_190618346.1">
    <property type="nucleotide sequence ID" value="NZ_CP061538.1"/>
</dbReference>
<evidence type="ECO:0000256" key="2">
    <source>
        <dbReference type="ARBA" id="ARBA00011322"/>
    </source>
</evidence>
<sequence>MRIHHLRLTAYGPFPHTVDIDFEELNQAGIFLLNGPTGSGKSSILDAICFALYGTTSLARPELKSHFAADGVEPRVELECTIGSAHLRIERSPKWERPKKRGTGTLTQQAKVLVERENPEQPGQWETKAERNDEAGKYITELIGLNREQFTQVMLLPQGEFARFLTSKSADREELLKRLFPTATFERVQQELIRRAKESGLKAERALHDVEKIADRSEQTLESSALDDVKERFESQLAPVAQEQDKARLTDLLLEEISTEYSDQGQNPTLGEELAASEHRIEQALDVVRTAHGLSIEKVNTLRTEVQRLNESKRQWEIFEELSASLKRLKSQEEGFKQKRHKVKRAHAAVQILPLFDAANQAEKKRIQAENHFAQAQAPLLHEMQLNPWLKTLPAQSTGEKLHSVANEVFTPDTSAELETLYDDIKQRAGFTEQLIEREKKLQQGEEQVLQLQARRNDHEKQVQVLEQQAEQSAQKLATFEKEQESLHRAEIELAEFTGAFDRTQKVVELSRQLDEHLKKLERKVVQAQVAEQNRQKLAHHAEALQNLRYAQAAQSLANQLEDNQPCPVCGSCQHPRPAAGEVTQELVEESEVKNARVARNAAEVEAQETQTQLTAARATAENLQEVGAIDVEQALDNFNKAQARLEELKHRVHRATELKNAATKLKDQQESTAQQMRQKTLEISRLESEIKVLQEQHQLERTHLETHRTELSWANTLRSLQRLLPLLKNFQKTGNDYVHAHQVEVDQQTLSQAKLQDSIFTGESEIRESALSAATLTQLEEEITTYSNTLSGIQARLDTPAQQDIKENKEMGMQPPTAEECELLTEQLEKTQHIGEQFIRWETQLASAHHSFQQLRAEHTRITARNEKLIETAQMHRRLADIAAGNTTDNRLAMSLTTFVLAAQLEEVALAATLHLESMTHGRFKLRHTDAKTGRGKSGLEIAVFDSWLARERTPATLSGGETFMASLALALGLADVVQQRNGGIEIDTLFVDEGFGTLDESTLEEVMGTLDNLREGGRVIGLISHVAEMKNRIPLHITLSTSPEGSTLETPRP</sequence>
<dbReference type="EMBL" id="CP061538">
    <property type="protein sequence ID" value="QNV40738.1"/>
    <property type="molecule type" value="Genomic_DNA"/>
</dbReference>
<name>A0A7H2BM42_9MICC</name>
<dbReference type="SUPFAM" id="SSF52540">
    <property type="entry name" value="P-loop containing nucleoside triphosphate hydrolases"/>
    <property type="match status" value="1"/>
</dbReference>